<name>A0ABD1ER13_HYPHA</name>
<evidence type="ECO:0000256" key="3">
    <source>
        <dbReference type="SAM" id="SignalP"/>
    </source>
</evidence>
<evidence type="ECO:0000259" key="5">
    <source>
        <dbReference type="PROSITE" id="PS50853"/>
    </source>
</evidence>
<keyword evidence="2" id="KW-0393">Immunoglobulin domain</keyword>
<evidence type="ECO:0000313" key="6">
    <source>
        <dbReference type="EMBL" id="KAL1500966.1"/>
    </source>
</evidence>
<dbReference type="InterPro" id="IPR003961">
    <property type="entry name" value="FN3_dom"/>
</dbReference>
<keyword evidence="7" id="KW-1185">Reference proteome</keyword>
<dbReference type="SMART" id="SM00408">
    <property type="entry name" value="IGc2"/>
    <property type="match status" value="3"/>
</dbReference>
<dbReference type="PROSITE" id="PS50853">
    <property type="entry name" value="FN3"/>
    <property type="match status" value="1"/>
</dbReference>
<feature type="domain" description="Fibronectin type-III" evidence="5">
    <location>
        <begin position="348"/>
        <end position="456"/>
    </location>
</feature>
<dbReference type="CDD" id="cd00096">
    <property type="entry name" value="Ig"/>
    <property type="match status" value="2"/>
</dbReference>
<dbReference type="PANTHER" id="PTHR45080:SF33">
    <property type="entry name" value="IG-LIKE DOMAIN-CONTAINING PROTEIN"/>
    <property type="match status" value="1"/>
</dbReference>
<organism evidence="6 7">
    <name type="scientific">Hypothenemus hampei</name>
    <name type="common">Coffee berry borer</name>
    <dbReference type="NCBI Taxonomy" id="57062"/>
    <lineage>
        <taxon>Eukaryota</taxon>
        <taxon>Metazoa</taxon>
        <taxon>Ecdysozoa</taxon>
        <taxon>Arthropoda</taxon>
        <taxon>Hexapoda</taxon>
        <taxon>Insecta</taxon>
        <taxon>Pterygota</taxon>
        <taxon>Neoptera</taxon>
        <taxon>Endopterygota</taxon>
        <taxon>Coleoptera</taxon>
        <taxon>Polyphaga</taxon>
        <taxon>Cucujiformia</taxon>
        <taxon>Curculionidae</taxon>
        <taxon>Scolytinae</taxon>
        <taxon>Hypothenemus</taxon>
    </lineage>
</organism>
<dbReference type="PROSITE" id="PS50835">
    <property type="entry name" value="IG_LIKE"/>
    <property type="match status" value="3"/>
</dbReference>
<dbReference type="EMBL" id="JBDJPC010000005">
    <property type="protein sequence ID" value="KAL1500966.1"/>
    <property type="molecule type" value="Genomic_DNA"/>
</dbReference>
<dbReference type="Pfam" id="PF07679">
    <property type="entry name" value="I-set"/>
    <property type="match status" value="2"/>
</dbReference>
<dbReference type="InterPro" id="IPR007110">
    <property type="entry name" value="Ig-like_dom"/>
</dbReference>
<dbReference type="InterPro" id="IPR003599">
    <property type="entry name" value="Ig_sub"/>
</dbReference>
<feature type="domain" description="Ig-like" evidence="4">
    <location>
        <begin position="127"/>
        <end position="211"/>
    </location>
</feature>
<dbReference type="Gene3D" id="2.60.40.10">
    <property type="entry name" value="Immunoglobulins"/>
    <property type="match status" value="4"/>
</dbReference>
<dbReference type="InterPro" id="IPR036116">
    <property type="entry name" value="FN3_sf"/>
</dbReference>
<dbReference type="FunFam" id="2.60.40.10:FF:001233">
    <property type="entry name" value="Uncharacterized protein, isoform B"/>
    <property type="match status" value="1"/>
</dbReference>
<evidence type="ECO:0000256" key="1">
    <source>
        <dbReference type="ARBA" id="ARBA00022737"/>
    </source>
</evidence>
<proteinExistence type="predicted"/>
<dbReference type="PANTHER" id="PTHR45080">
    <property type="entry name" value="CONTACTIN 5"/>
    <property type="match status" value="1"/>
</dbReference>
<dbReference type="InterPro" id="IPR013783">
    <property type="entry name" value="Ig-like_fold"/>
</dbReference>
<dbReference type="InterPro" id="IPR013098">
    <property type="entry name" value="Ig_I-set"/>
</dbReference>
<dbReference type="SMART" id="SM00409">
    <property type="entry name" value="IG"/>
    <property type="match status" value="3"/>
</dbReference>
<dbReference type="InterPro" id="IPR003598">
    <property type="entry name" value="Ig_sub2"/>
</dbReference>
<dbReference type="Proteomes" id="UP001566132">
    <property type="component" value="Unassembled WGS sequence"/>
</dbReference>
<comment type="caution">
    <text evidence="6">The sequence shown here is derived from an EMBL/GenBank/DDBJ whole genome shotgun (WGS) entry which is preliminary data.</text>
</comment>
<accession>A0ABD1ER13</accession>
<feature type="domain" description="Ig-like" evidence="4">
    <location>
        <begin position="218"/>
        <end position="306"/>
    </location>
</feature>
<reference evidence="6 7" key="1">
    <citation type="submission" date="2024-05" db="EMBL/GenBank/DDBJ databases">
        <title>Genetic variation in Jamaican populations of the coffee berry borer (Hypothenemus hampei).</title>
        <authorList>
            <person name="Errbii M."/>
            <person name="Myrie A."/>
        </authorList>
    </citation>
    <scope>NUCLEOTIDE SEQUENCE [LARGE SCALE GENOMIC DNA]</scope>
    <source>
        <strain evidence="6">JA-Hopewell-2020-01-JO</strain>
        <tissue evidence="6">Whole body</tissue>
    </source>
</reference>
<sequence>MLPKVNVILLFAFLVRDSDHMSLRIDPASLPNFLTSSQVFKVKEQERVVLPCEVTNPGQYVLAWKKGIAVLSAGSVKVSPDPRVQLINGFNLEIRDVVPQDAGDYVCQIGTLEPREITHTLEVLVPPRITYVPPNGRVDAKKGSEVKLECHANGNPPPKIIWSRKNNLLPGGDQTAVTSVLSLDRVDRHQAGIYVCTASNGVGEDASKAIVLHVLYAPEISVENPVVHTAEGFEAELVCIVHGENPPTVTWYHETVRMDSTEQRLMESKGTRHKLIIQKVHRTDFGNYTCLADNKLGRTRRTILLTGTPKAVTFKSASTGNYRHTYNLSWEVESFTPIEDYELLYRRIPHSLSEYDHVQPIHHQSLKNFGLAENRSYSAVGYSISYGYGKRWFMDWRNVTVRAPRGFSTSSKIQTMSHVIRGLESGQQYEATVKARNKYGWGPLSKTFTFQTTDRDMGFDDMRHYYEKNEPNTLEDFFGFGSASKTSNFLFFTIFLPLSSLTRTF</sequence>
<dbReference type="AlphaFoldDB" id="A0ABD1ER13"/>
<dbReference type="GO" id="GO:0030154">
    <property type="term" value="P:cell differentiation"/>
    <property type="evidence" value="ECO:0007669"/>
    <property type="project" value="UniProtKB-ARBA"/>
</dbReference>
<keyword evidence="3" id="KW-0732">Signal</keyword>
<feature type="domain" description="Ig-like" evidence="4">
    <location>
        <begin position="31"/>
        <end position="118"/>
    </location>
</feature>
<protein>
    <submittedName>
        <fullName evidence="6">Uncharacterized protein</fullName>
    </submittedName>
</protein>
<feature type="chain" id="PRO_5044829807" evidence="3">
    <location>
        <begin position="21"/>
        <end position="505"/>
    </location>
</feature>
<dbReference type="FunFam" id="2.60.40.10:FF:001708">
    <property type="entry name" value="Uncharacterized protein, isoform C"/>
    <property type="match status" value="1"/>
</dbReference>
<dbReference type="Pfam" id="PF13927">
    <property type="entry name" value="Ig_3"/>
    <property type="match status" value="1"/>
</dbReference>
<evidence type="ECO:0000259" key="4">
    <source>
        <dbReference type="PROSITE" id="PS50835"/>
    </source>
</evidence>
<dbReference type="GO" id="GO:0009653">
    <property type="term" value="P:anatomical structure morphogenesis"/>
    <property type="evidence" value="ECO:0007669"/>
    <property type="project" value="UniProtKB-ARBA"/>
</dbReference>
<gene>
    <name evidence="6" type="ORF">ABEB36_006376</name>
</gene>
<dbReference type="InterPro" id="IPR036179">
    <property type="entry name" value="Ig-like_dom_sf"/>
</dbReference>
<evidence type="ECO:0000256" key="2">
    <source>
        <dbReference type="ARBA" id="ARBA00023319"/>
    </source>
</evidence>
<feature type="signal peptide" evidence="3">
    <location>
        <begin position="1"/>
        <end position="20"/>
    </location>
</feature>
<dbReference type="CDD" id="cd00063">
    <property type="entry name" value="FN3"/>
    <property type="match status" value="1"/>
</dbReference>
<dbReference type="FunFam" id="2.60.40.10:FF:000877">
    <property type="entry name" value="CLUMA_CG002357, isoform A"/>
    <property type="match status" value="1"/>
</dbReference>
<dbReference type="SUPFAM" id="SSF48726">
    <property type="entry name" value="Immunoglobulin"/>
    <property type="match status" value="3"/>
</dbReference>
<dbReference type="SUPFAM" id="SSF49265">
    <property type="entry name" value="Fibronectin type III"/>
    <property type="match status" value="1"/>
</dbReference>
<dbReference type="InterPro" id="IPR050958">
    <property type="entry name" value="Cell_Adh-Cytoskel_Orgn"/>
</dbReference>
<keyword evidence="1" id="KW-0677">Repeat</keyword>
<evidence type="ECO:0000313" key="7">
    <source>
        <dbReference type="Proteomes" id="UP001566132"/>
    </source>
</evidence>